<reference evidence="2 3" key="1">
    <citation type="submission" date="2023-01" db="EMBL/GenBank/DDBJ databases">
        <authorList>
            <person name="Kreplak J."/>
        </authorList>
    </citation>
    <scope>NUCLEOTIDE SEQUENCE [LARGE SCALE GENOMIC DNA]</scope>
</reference>
<sequence>MMMSQSQSHHSRRMLPPVNMRKRKHNEADKPDKPDKPIGSNKLLAGYLAHEFLTKGTLLGQKFDPELTRAGIYPDSRVGSGEYSRAEASDVRKEHESYGEVASIMKMNGTHIKGIVNPTQLSQWMDVDGR</sequence>
<accession>A0AAV1A0K5</accession>
<keyword evidence="3" id="KW-1185">Reference proteome</keyword>
<organism evidence="2 3">
    <name type="scientific">Vicia faba</name>
    <name type="common">Broad bean</name>
    <name type="synonym">Faba vulgaris</name>
    <dbReference type="NCBI Taxonomy" id="3906"/>
    <lineage>
        <taxon>Eukaryota</taxon>
        <taxon>Viridiplantae</taxon>
        <taxon>Streptophyta</taxon>
        <taxon>Embryophyta</taxon>
        <taxon>Tracheophyta</taxon>
        <taxon>Spermatophyta</taxon>
        <taxon>Magnoliopsida</taxon>
        <taxon>eudicotyledons</taxon>
        <taxon>Gunneridae</taxon>
        <taxon>Pentapetalae</taxon>
        <taxon>rosids</taxon>
        <taxon>fabids</taxon>
        <taxon>Fabales</taxon>
        <taxon>Fabaceae</taxon>
        <taxon>Papilionoideae</taxon>
        <taxon>50 kb inversion clade</taxon>
        <taxon>NPAAA clade</taxon>
        <taxon>Hologalegina</taxon>
        <taxon>IRL clade</taxon>
        <taxon>Fabeae</taxon>
        <taxon>Vicia</taxon>
    </lineage>
</organism>
<name>A0AAV1A0K5_VICFA</name>
<feature type="compositionally biased region" description="Basic and acidic residues" evidence="1">
    <location>
        <begin position="26"/>
        <end position="36"/>
    </location>
</feature>
<gene>
    <name evidence="2" type="ORF">VFH_III072760</name>
</gene>
<dbReference type="PANTHER" id="PTHR34657:SF4">
    <property type="entry name" value="EMBRYO SAC DEVELOPMENT ARREST 6"/>
    <property type="match status" value="1"/>
</dbReference>
<dbReference type="AlphaFoldDB" id="A0AAV1A0K5"/>
<feature type="region of interest" description="Disordered" evidence="1">
    <location>
        <begin position="1"/>
        <end position="40"/>
    </location>
</feature>
<protein>
    <submittedName>
        <fullName evidence="2">Uncharacterized protein</fullName>
    </submittedName>
</protein>
<dbReference type="EMBL" id="OX451738">
    <property type="protein sequence ID" value="CAI8603138.1"/>
    <property type="molecule type" value="Genomic_DNA"/>
</dbReference>
<proteinExistence type="predicted"/>
<dbReference type="PANTHER" id="PTHR34657">
    <property type="entry name" value="EMBRYO SAC DEVELOPMENT ARREST 6"/>
    <property type="match status" value="1"/>
</dbReference>
<evidence type="ECO:0000313" key="2">
    <source>
        <dbReference type="EMBL" id="CAI8603138.1"/>
    </source>
</evidence>
<evidence type="ECO:0000256" key="1">
    <source>
        <dbReference type="SAM" id="MobiDB-lite"/>
    </source>
</evidence>
<evidence type="ECO:0000313" key="3">
    <source>
        <dbReference type="Proteomes" id="UP001157006"/>
    </source>
</evidence>
<dbReference type="Proteomes" id="UP001157006">
    <property type="component" value="Chromosome 3"/>
</dbReference>